<reference evidence="2 3" key="1">
    <citation type="submission" date="2016-10" db="EMBL/GenBank/DDBJ databases">
        <authorList>
            <person name="de Groot N.N."/>
        </authorList>
    </citation>
    <scope>NUCLEOTIDE SEQUENCE [LARGE SCALE GENOMIC DNA]</scope>
    <source>
        <strain evidence="2 3">DSM 27630</strain>
    </source>
</reference>
<sequence>MNFIGIQSLVSIASHIFFILLTFWSLQAVRIENLIRKQHVRQARVLYLLISIAIGYTVSSFFIEFILTSQNLVFLF</sequence>
<evidence type="ECO:0000313" key="2">
    <source>
        <dbReference type="EMBL" id="SFH69578.1"/>
    </source>
</evidence>
<keyword evidence="1" id="KW-0812">Transmembrane</keyword>
<accession>A0A1I3C4Q1</accession>
<keyword evidence="3" id="KW-1185">Reference proteome</keyword>
<keyword evidence="1" id="KW-0472">Membrane</keyword>
<dbReference type="NCBIfam" id="TIGR02327">
    <property type="entry name" value="int_mem_ywzB"/>
    <property type="match status" value="1"/>
</dbReference>
<protein>
    <submittedName>
        <fullName evidence="2">Conserved hypothetical integral membrane protein</fullName>
    </submittedName>
</protein>
<dbReference type="EMBL" id="FOQE01000013">
    <property type="protein sequence ID" value="SFH69578.1"/>
    <property type="molecule type" value="Genomic_DNA"/>
</dbReference>
<dbReference type="InterPro" id="IPR009526">
    <property type="entry name" value="DUF1146"/>
</dbReference>
<dbReference type="Pfam" id="PF06612">
    <property type="entry name" value="DUF1146"/>
    <property type="match status" value="1"/>
</dbReference>
<feature type="transmembrane region" description="Helical" evidence="1">
    <location>
        <begin position="6"/>
        <end position="24"/>
    </location>
</feature>
<keyword evidence="1" id="KW-1133">Transmembrane helix</keyword>
<evidence type="ECO:0000313" key="3">
    <source>
        <dbReference type="Proteomes" id="UP000198668"/>
    </source>
</evidence>
<dbReference type="AlphaFoldDB" id="A0A1I3C4Q1"/>
<name>A0A1I3C4Q1_9LACT</name>
<dbReference type="Proteomes" id="UP000198668">
    <property type="component" value="Unassembled WGS sequence"/>
</dbReference>
<feature type="transmembrane region" description="Helical" evidence="1">
    <location>
        <begin position="45"/>
        <end position="67"/>
    </location>
</feature>
<organism evidence="2 3">
    <name type="scientific">Pisciglobus halotolerans</name>
    <dbReference type="NCBI Taxonomy" id="745365"/>
    <lineage>
        <taxon>Bacteria</taxon>
        <taxon>Bacillati</taxon>
        <taxon>Bacillota</taxon>
        <taxon>Bacilli</taxon>
        <taxon>Lactobacillales</taxon>
        <taxon>Carnobacteriaceae</taxon>
    </lineage>
</organism>
<dbReference type="RefSeq" id="WP_047391820.1">
    <property type="nucleotide sequence ID" value="NZ_FOQE01000013.1"/>
</dbReference>
<proteinExistence type="predicted"/>
<gene>
    <name evidence="2" type="ORF">SAMN04489868_11334</name>
</gene>
<dbReference type="OrthoDB" id="1651016at2"/>
<evidence type="ECO:0000256" key="1">
    <source>
        <dbReference type="SAM" id="Phobius"/>
    </source>
</evidence>